<keyword evidence="1" id="KW-0732">Signal</keyword>
<feature type="chain" id="PRO_5036903713" evidence="1">
    <location>
        <begin position="20"/>
        <end position="123"/>
    </location>
</feature>
<evidence type="ECO:0000313" key="2">
    <source>
        <dbReference type="Proteomes" id="UP000887578"/>
    </source>
</evidence>
<protein>
    <submittedName>
        <fullName evidence="3">C-type lectin domain-containing protein</fullName>
    </submittedName>
</protein>
<dbReference type="InterPro" id="IPR016187">
    <property type="entry name" value="CTDL_fold"/>
</dbReference>
<evidence type="ECO:0000256" key="1">
    <source>
        <dbReference type="SAM" id="SignalP"/>
    </source>
</evidence>
<proteinExistence type="predicted"/>
<reference evidence="3" key="1">
    <citation type="submission" date="2022-11" db="UniProtKB">
        <authorList>
            <consortium name="WormBaseParasite"/>
        </authorList>
    </citation>
    <scope>IDENTIFICATION</scope>
</reference>
<dbReference type="Proteomes" id="UP000887578">
    <property type="component" value="Unplaced"/>
</dbReference>
<evidence type="ECO:0000313" key="3">
    <source>
        <dbReference type="WBParaSite" id="PDA_v2.g19540.t1"/>
    </source>
</evidence>
<dbReference type="WBParaSite" id="PDA_v2.g19540.t1">
    <property type="protein sequence ID" value="PDA_v2.g19540.t1"/>
    <property type="gene ID" value="PDA_v2.g19540"/>
</dbReference>
<dbReference type="SUPFAM" id="SSF56436">
    <property type="entry name" value="C-type lectin-like"/>
    <property type="match status" value="1"/>
</dbReference>
<keyword evidence="2" id="KW-1185">Reference proteome</keyword>
<organism evidence="2 3">
    <name type="scientific">Panagrolaimus davidi</name>
    <dbReference type="NCBI Taxonomy" id="227884"/>
    <lineage>
        <taxon>Eukaryota</taxon>
        <taxon>Metazoa</taxon>
        <taxon>Ecdysozoa</taxon>
        <taxon>Nematoda</taxon>
        <taxon>Chromadorea</taxon>
        <taxon>Rhabditida</taxon>
        <taxon>Tylenchina</taxon>
        <taxon>Panagrolaimomorpha</taxon>
        <taxon>Panagrolaimoidea</taxon>
        <taxon>Panagrolaimidae</taxon>
        <taxon>Panagrolaimus</taxon>
    </lineage>
</organism>
<dbReference type="AlphaFoldDB" id="A0A914PM36"/>
<feature type="signal peptide" evidence="1">
    <location>
        <begin position="1"/>
        <end position="19"/>
    </location>
</feature>
<sequence>MIFLSIFYLFLSCIILINSECSRKTPRKEGFIRHTCTPGFYNGSCLIILPKMTLTAATETCRYDYGGRLAGAPPEAIQIWIRTIHFYTKEKFDDNSRFWIGHAKNGMDETMSKYIDEEMWYVF</sequence>
<accession>A0A914PM36</accession>
<name>A0A914PM36_9BILA</name>